<dbReference type="PANTHER" id="PTHR40021">
    <property type="entry name" value="DEFECT AT LOW TEMPERATURE PROTEIN 1"/>
    <property type="match status" value="1"/>
</dbReference>
<organism evidence="8 9">
    <name type="scientific">Terfezia boudieri ATCC MYA-4762</name>
    <dbReference type="NCBI Taxonomy" id="1051890"/>
    <lineage>
        <taxon>Eukaryota</taxon>
        <taxon>Fungi</taxon>
        <taxon>Dikarya</taxon>
        <taxon>Ascomycota</taxon>
        <taxon>Pezizomycotina</taxon>
        <taxon>Pezizomycetes</taxon>
        <taxon>Pezizales</taxon>
        <taxon>Pezizaceae</taxon>
        <taxon>Terfezia</taxon>
    </lineage>
</organism>
<dbReference type="GO" id="GO:0016020">
    <property type="term" value="C:membrane"/>
    <property type="evidence" value="ECO:0007669"/>
    <property type="project" value="UniProtKB-SubCell"/>
</dbReference>
<evidence type="ECO:0000256" key="3">
    <source>
        <dbReference type="ARBA" id="ARBA00021353"/>
    </source>
</evidence>
<comment type="similarity">
    <text evidence="2 7">Belongs to the DLT1 family.</text>
</comment>
<dbReference type="OrthoDB" id="4096362at2759"/>
<feature type="transmembrane region" description="Helical" evidence="7">
    <location>
        <begin position="6"/>
        <end position="23"/>
    </location>
</feature>
<feature type="non-terminal residue" evidence="8">
    <location>
        <position position="244"/>
    </location>
</feature>
<proteinExistence type="inferred from homology"/>
<evidence type="ECO:0000313" key="9">
    <source>
        <dbReference type="Proteomes" id="UP000267821"/>
    </source>
</evidence>
<keyword evidence="9" id="KW-1185">Reference proteome</keyword>
<sequence length="244" mass="27101">LFTIFYSTSFTLIFTVLAVLLVITPADLINQALHGSAGRQTKNIFVIAGCYTLTLILVVVIYVNRLYTTRQLIDDIPKRFVPIKKGDVPGRVRRRIAEGLSKGAVLAWQSKPKARGPGGGPILSHPIWGEINHPGWSPPDSHDLPNVEYAAVMAELPYIIEEKAVDIASRQASPSPELASRKPCMSLARYISYLTTLGYVDPIVGELFVKEYEKCRFWLAEVEGVGEGQFRQLMKVFAGLLRVM</sequence>
<evidence type="ECO:0000256" key="7">
    <source>
        <dbReference type="RuleBase" id="RU367100"/>
    </source>
</evidence>
<dbReference type="EMBL" id="ML121547">
    <property type="protein sequence ID" value="RPB23332.1"/>
    <property type="molecule type" value="Genomic_DNA"/>
</dbReference>
<dbReference type="Proteomes" id="UP000267821">
    <property type="component" value="Unassembled WGS sequence"/>
</dbReference>
<feature type="non-terminal residue" evidence="8">
    <location>
        <position position="1"/>
    </location>
</feature>
<dbReference type="InParanoid" id="A0A3N4LPW7"/>
<feature type="transmembrane region" description="Helical" evidence="7">
    <location>
        <begin position="44"/>
        <end position="63"/>
    </location>
</feature>
<keyword evidence="4 7" id="KW-0812">Transmembrane</keyword>
<evidence type="ECO:0000256" key="2">
    <source>
        <dbReference type="ARBA" id="ARBA00005550"/>
    </source>
</evidence>
<reference evidence="8 9" key="1">
    <citation type="journal article" date="2018" name="Nat. Ecol. Evol.">
        <title>Pezizomycetes genomes reveal the molecular basis of ectomycorrhizal truffle lifestyle.</title>
        <authorList>
            <person name="Murat C."/>
            <person name="Payen T."/>
            <person name="Noel B."/>
            <person name="Kuo A."/>
            <person name="Morin E."/>
            <person name="Chen J."/>
            <person name="Kohler A."/>
            <person name="Krizsan K."/>
            <person name="Balestrini R."/>
            <person name="Da Silva C."/>
            <person name="Montanini B."/>
            <person name="Hainaut M."/>
            <person name="Levati E."/>
            <person name="Barry K.W."/>
            <person name="Belfiori B."/>
            <person name="Cichocki N."/>
            <person name="Clum A."/>
            <person name="Dockter R.B."/>
            <person name="Fauchery L."/>
            <person name="Guy J."/>
            <person name="Iotti M."/>
            <person name="Le Tacon F."/>
            <person name="Lindquist E.A."/>
            <person name="Lipzen A."/>
            <person name="Malagnac F."/>
            <person name="Mello A."/>
            <person name="Molinier V."/>
            <person name="Miyauchi S."/>
            <person name="Poulain J."/>
            <person name="Riccioni C."/>
            <person name="Rubini A."/>
            <person name="Sitrit Y."/>
            <person name="Splivallo R."/>
            <person name="Traeger S."/>
            <person name="Wang M."/>
            <person name="Zifcakova L."/>
            <person name="Wipf D."/>
            <person name="Zambonelli A."/>
            <person name="Paolocci F."/>
            <person name="Nowrousian M."/>
            <person name="Ottonello S."/>
            <person name="Baldrian P."/>
            <person name="Spatafora J.W."/>
            <person name="Henrissat B."/>
            <person name="Nagy L.G."/>
            <person name="Aury J.M."/>
            <person name="Wincker P."/>
            <person name="Grigoriev I.V."/>
            <person name="Bonfante P."/>
            <person name="Martin F.M."/>
        </authorList>
    </citation>
    <scope>NUCLEOTIDE SEQUENCE [LARGE SCALE GENOMIC DNA]</scope>
    <source>
        <strain evidence="8 9">ATCC MYA-4762</strain>
    </source>
</reference>
<evidence type="ECO:0000256" key="5">
    <source>
        <dbReference type="ARBA" id="ARBA00022989"/>
    </source>
</evidence>
<dbReference type="AlphaFoldDB" id="A0A3N4LPW7"/>
<accession>A0A3N4LPW7</accession>
<gene>
    <name evidence="7" type="primary">DLT1</name>
    <name evidence="8" type="ORF">L211DRAFT_762274</name>
</gene>
<comment type="function">
    <text evidence="1 7">Required for growth under high-pressure and low-temperature conditions.</text>
</comment>
<evidence type="ECO:0000256" key="6">
    <source>
        <dbReference type="ARBA" id="ARBA00023136"/>
    </source>
</evidence>
<comment type="subcellular location">
    <subcellularLocation>
        <location evidence="7">Membrane</location>
        <topology evidence="7">Multi-pass membrane protein</topology>
    </subcellularLocation>
</comment>
<protein>
    <recommendedName>
        <fullName evidence="3 7">Defect at low temperature protein 1</fullName>
    </recommendedName>
</protein>
<dbReference type="InterPro" id="IPR038869">
    <property type="entry name" value="DLT1"/>
</dbReference>
<keyword evidence="6 7" id="KW-0472">Membrane</keyword>
<dbReference type="STRING" id="1051890.A0A3N4LPW7"/>
<evidence type="ECO:0000313" key="8">
    <source>
        <dbReference type="EMBL" id="RPB23332.1"/>
    </source>
</evidence>
<evidence type="ECO:0000256" key="1">
    <source>
        <dbReference type="ARBA" id="ARBA00002489"/>
    </source>
</evidence>
<name>A0A3N4LPW7_9PEZI</name>
<keyword evidence="5 7" id="KW-1133">Transmembrane helix</keyword>
<evidence type="ECO:0000256" key="4">
    <source>
        <dbReference type="ARBA" id="ARBA00022692"/>
    </source>
</evidence>
<dbReference type="PANTHER" id="PTHR40021:SF1">
    <property type="entry name" value="DEFECT AT LOW TEMPERATURE PROTEIN 1"/>
    <property type="match status" value="1"/>
</dbReference>